<reference evidence="1 2" key="1">
    <citation type="submission" date="2018-06" db="EMBL/GenBank/DDBJ databases">
        <title>Comparative genomics reveals the genomic features of Rhizophagus irregularis, R. cerebriforme, R. diaphanum and Gigaspora rosea, and their symbiotic lifestyle signature.</title>
        <authorList>
            <person name="Morin E."/>
            <person name="San Clemente H."/>
            <person name="Chen E.C.H."/>
            <person name="De La Providencia I."/>
            <person name="Hainaut M."/>
            <person name="Kuo A."/>
            <person name="Kohler A."/>
            <person name="Murat C."/>
            <person name="Tang N."/>
            <person name="Roy S."/>
            <person name="Loubradou J."/>
            <person name="Henrissat B."/>
            <person name="Grigoriev I.V."/>
            <person name="Corradi N."/>
            <person name="Roux C."/>
            <person name="Martin F.M."/>
        </authorList>
    </citation>
    <scope>NUCLEOTIDE SEQUENCE [LARGE SCALE GENOMIC DNA]</scope>
    <source>
        <strain evidence="1 2">DAOM 194757</strain>
    </source>
</reference>
<proteinExistence type="predicted"/>
<sequence length="79" mass="9251">MTRPALWMIFLTTHSKSRKSKSIPKIIEGSRPRCSRPRCLGPDCFIELVMKCMDKVHDKRPTATEIIETITRWLDKKVH</sequence>
<protein>
    <recommendedName>
        <fullName evidence="3">Serine-threonine/tyrosine-protein kinase catalytic domain-containing protein</fullName>
    </recommendedName>
</protein>
<dbReference type="Gene3D" id="1.10.510.10">
    <property type="entry name" value="Transferase(Phosphotransferase) domain 1"/>
    <property type="match status" value="1"/>
</dbReference>
<evidence type="ECO:0000313" key="1">
    <source>
        <dbReference type="EMBL" id="RIB25974.1"/>
    </source>
</evidence>
<organism evidence="1 2">
    <name type="scientific">Gigaspora rosea</name>
    <dbReference type="NCBI Taxonomy" id="44941"/>
    <lineage>
        <taxon>Eukaryota</taxon>
        <taxon>Fungi</taxon>
        <taxon>Fungi incertae sedis</taxon>
        <taxon>Mucoromycota</taxon>
        <taxon>Glomeromycotina</taxon>
        <taxon>Glomeromycetes</taxon>
        <taxon>Diversisporales</taxon>
        <taxon>Gigasporaceae</taxon>
        <taxon>Gigaspora</taxon>
    </lineage>
</organism>
<dbReference type="EMBL" id="QKWP01000154">
    <property type="protein sequence ID" value="RIB25974.1"/>
    <property type="molecule type" value="Genomic_DNA"/>
</dbReference>
<keyword evidence="2" id="KW-1185">Reference proteome</keyword>
<evidence type="ECO:0008006" key="3">
    <source>
        <dbReference type="Google" id="ProtNLM"/>
    </source>
</evidence>
<dbReference type="Proteomes" id="UP000266673">
    <property type="component" value="Unassembled WGS sequence"/>
</dbReference>
<evidence type="ECO:0000313" key="2">
    <source>
        <dbReference type="Proteomes" id="UP000266673"/>
    </source>
</evidence>
<accession>A0A397VTU1</accession>
<dbReference type="AlphaFoldDB" id="A0A397VTU1"/>
<comment type="caution">
    <text evidence="1">The sequence shown here is derived from an EMBL/GenBank/DDBJ whole genome shotgun (WGS) entry which is preliminary data.</text>
</comment>
<name>A0A397VTU1_9GLOM</name>
<gene>
    <name evidence="1" type="ORF">C2G38_368288</name>
</gene>